<evidence type="ECO:0000313" key="1">
    <source>
        <dbReference type="EMBL" id="TEB33248.1"/>
    </source>
</evidence>
<accession>A0A4Y7TH54</accession>
<reference evidence="1 2" key="1">
    <citation type="journal article" date="2019" name="Nat. Ecol. Evol.">
        <title>Megaphylogeny resolves global patterns of mushroom evolution.</title>
        <authorList>
            <person name="Varga T."/>
            <person name="Krizsan K."/>
            <person name="Foldi C."/>
            <person name="Dima B."/>
            <person name="Sanchez-Garcia M."/>
            <person name="Sanchez-Ramirez S."/>
            <person name="Szollosi G.J."/>
            <person name="Szarkandi J.G."/>
            <person name="Papp V."/>
            <person name="Albert L."/>
            <person name="Andreopoulos W."/>
            <person name="Angelini C."/>
            <person name="Antonin V."/>
            <person name="Barry K.W."/>
            <person name="Bougher N.L."/>
            <person name="Buchanan P."/>
            <person name="Buyck B."/>
            <person name="Bense V."/>
            <person name="Catcheside P."/>
            <person name="Chovatia M."/>
            <person name="Cooper J."/>
            <person name="Damon W."/>
            <person name="Desjardin D."/>
            <person name="Finy P."/>
            <person name="Geml J."/>
            <person name="Haridas S."/>
            <person name="Hughes K."/>
            <person name="Justo A."/>
            <person name="Karasinski D."/>
            <person name="Kautmanova I."/>
            <person name="Kiss B."/>
            <person name="Kocsube S."/>
            <person name="Kotiranta H."/>
            <person name="LaButti K.M."/>
            <person name="Lechner B.E."/>
            <person name="Liimatainen K."/>
            <person name="Lipzen A."/>
            <person name="Lukacs Z."/>
            <person name="Mihaltcheva S."/>
            <person name="Morgado L.N."/>
            <person name="Niskanen T."/>
            <person name="Noordeloos M.E."/>
            <person name="Ohm R.A."/>
            <person name="Ortiz-Santana B."/>
            <person name="Ovrebo C."/>
            <person name="Racz N."/>
            <person name="Riley R."/>
            <person name="Savchenko A."/>
            <person name="Shiryaev A."/>
            <person name="Soop K."/>
            <person name="Spirin V."/>
            <person name="Szebenyi C."/>
            <person name="Tomsovsky M."/>
            <person name="Tulloss R.E."/>
            <person name="Uehling J."/>
            <person name="Grigoriev I.V."/>
            <person name="Vagvolgyi C."/>
            <person name="Papp T."/>
            <person name="Martin F.M."/>
            <person name="Miettinen O."/>
            <person name="Hibbett D.S."/>
            <person name="Nagy L.G."/>
        </authorList>
    </citation>
    <scope>NUCLEOTIDE SEQUENCE [LARGE SCALE GENOMIC DNA]</scope>
    <source>
        <strain evidence="1 2">FP101781</strain>
    </source>
</reference>
<protein>
    <submittedName>
        <fullName evidence="1">Uncharacterized protein</fullName>
    </submittedName>
</protein>
<name>A0A4Y7TH54_COPMI</name>
<comment type="caution">
    <text evidence="1">The sequence shown here is derived from an EMBL/GenBank/DDBJ whole genome shotgun (WGS) entry which is preliminary data.</text>
</comment>
<sequence length="121" mass="13985">MHIGTCIRSHFFVEHAGATTPPLTLTHRHRRGTSLAWLASRRTLLSSTRFAFPIVCRAALPPFLPSPFPLSSFNLRSFILFWLACLQEDYLTIYFTLYLCLSQHKRISQNEVNNNESLQIY</sequence>
<dbReference type="AlphaFoldDB" id="A0A4Y7TH54"/>
<organism evidence="1 2">
    <name type="scientific">Coprinellus micaceus</name>
    <name type="common">Glistening ink-cap mushroom</name>
    <name type="synonym">Coprinus micaceus</name>
    <dbReference type="NCBI Taxonomy" id="71717"/>
    <lineage>
        <taxon>Eukaryota</taxon>
        <taxon>Fungi</taxon>
        <taxon>Dikarya</taxon>
        <taxon>Basidiomycota</taxon>
        <taxon>Agaricomycotina</taxon>
        <taxon>Agaricomycetes</taxon>
        <taxon>Agaricomycetidae</taxon>
        <taxon>Agaricales</taxon>
        <taxon>Agaricineae</taxon>
        <taxon>Psathyrellaceae</taxon>
        <taxon>Coprinellus</taxon>
    </lineage>
</organism>
<dbReference type="Proteomes" id="UP000298030">
    <property type="component" value="Unassembled WGS sequence"/>
</dbReference>
<dbReference type="EMBL" id="QPFP01000013">
    <property type="protein sequence ID" value="TEB33248.1"/>
    <property type="molecule type" value="Genomic_DNA"/>
</dbReference>
<proteinExistence type="predicted"/>
<evidence type="ECO:0000313" key="2">
    <source>
        <dbReference type="Proteomes" id="UP000298030"/>
    </source>
</evidence>
<gene>
    <name evidence="1" type="ORF">FA13DRAFT_196408</name>
</gene>
<keyword evidence="2" id="KW-1185">Reference proteome</keyword>